<feature type="region of interest" description="Disordered" evidence="1">
    <location>
        <begin position="72"/>
        <end position="93"/>
    </location>
</feature>
<evidence type="ECO:0000313" key="4">
    <source>
        <dbReference type="Proteomes" id="UP000594263"/>
    </source>
</evidence>
<feature type="signal peptide" evidence="2">
    <location>
        <begin position="1"/>
        <end position="25"/>
    </location>
</feature>
<dbReference type="Proteomes" id="UP000594263">
    <property type="component" value="Unplaced"/>
</dbReference>
<evidence type="ECO:0000256" key="2">
    <source>
        <dbReference type="SAM" id="SignalP"/>
    </source>
</evidence>
<proteinExistence type="predicted"/>
<accession>A0A7N0UA78</accession>
<dbReference type="OMA" id="ELHDYPG"/>
<dbReference type="AlphaFoldDB" id="A0A7N0UA78"/>
<name>A0A7N0UA78_KALFE</name>
<keyword evidence="2" id="KW-0732">Signal</keyword>
<sequence>MANRSVGSLLVVLLGLSQLIICLHAVPATRTSRLDHQAYQVSENTHLANADDVTAAYVELLNGSRMDIELNDYPGSGANNRHTPKPPQRCGDC</sequence>
<protein>
    <submittedName>
        <fullName evidence="3">Uncharacterized protein</fullName>
    </submittedName>
</protein>
<dbReference type="EnsemblPlants" id="Kaladp0058s0567.1.v1.1">
    <property type="protein sequence ID" value="Kaladp0058s0567.1.v1.1"/>
    <property type="gene ID" value="Kaladp0058s0567.v1.1"/>
</dbReference>
<organism evidence="3 4">
    <name type="scientific">Kalanchoe fedtschenkoi</name>
    <name type="common">Lavender scallops</name>
    <name type="synonym">South American air plant</name>
    <dbReference type="NCBI Taxonomy" id="63787"/>
    <lineage>
        <taxon>Eukaryota</taxon>
        <taxon>Viridiplantae</taxon>
        <taxon>Streptophyta</taxon>
        <taxon>Embryophyta</taxon>
        <taxon>Tracheophyta</taxon>
        <taxon>Spermatophyta</taxon>
        <taxon>Magnoliopsida</taxon>
        <taxon>eudicotyledons</taxon>
        <taxon>Gunneridae</taxon>
        <taxon>Pentapetalae</taxon>
        <taxon>Saxifragales</taxon>
        <taxon>Crassulaceae</taxon>
        <taxon>Kalanchoe</taxon>
    </lineage>
</organism>
<reference evidence="3" key="1">
    <citation type="submission" date="2021-01" db="UniProtKB">
        <authorList>
            <consortium name="EnsemblPlants"/>
        </authorList>
    </citation>
    <scope>IDENTIFICATION</scope>
</reference>
<dbReference type="PANTHER" id="PTHR33474:SF2">
    <property type="entry name" value="TRANSMEMBRANE PROTEIN"/>
    <property type="match status" value="1"/>
</dbReference>
<evidence type="ECO:0000256" key="1">
    <source>
        <dbReference type="SAM" id="MobiDB-lite"/>
    </source>
</evidence>
<feature type="chain" id="PRO_5029508711" evidence="2">
    <location>
        <begin position="26"/>
        <end position="93"/>
    </location>
</feature>
<keyword evidence="4" id="KW-1185">Reference proteome</keyword>
<evidence type="ECO:0000313" key="3">
    <source>
        <dbReference type="EnsemblPlants" id="Kaladp0058s0567.1.v1.1"/>
    </source>
</evidence>
<dbReference type="PANTHER" id="PTHR33474">
    <property type="entry name" value="TRANSMEMBRANE PROTEIN"/>
    <property type="match status" value="1"/>
</dbReference>
<dbReference type="Gramene" id="Kaladp0058s0567.1.v1.1">
    <property type="protein sequence ID" value="Kaladp0058s0567.1.v1.1"/>
    <property type="gene ID" value="Kaladp0058s0567.v1.1"/>
</dbReference>